<sequence>MDTLLALAALAVSLVALGMSVYFWRRQFRPIVTAAVKTHSGGNDGIAYNLVVLNSGSIPAKNIRLIVHDQAGLKAALGVGASEDAKMRWLACFTQSTEIPLLQNGDKTTCSFGMTHSDPRQSFWKPQAQFWIRIEYEGWFGAKYDSDPLNVLQIADSDNFTGGMWAPMRNPPPGTAGISQTGSKFRFRPPSGIPRASPQRPVRHPRSTRYHRPSS</sequence>
<organism evidence="2 3">
    <name type="scientific">Mesorhizobium sangaii</name>
    <dbReference type="NCBI Taxonomy" id="505389"/>
    <lineage>
        <taxon>Bacteria</taxon>
        <taxon>Pseudomonadati</taxon>
        <taxon>Pseudomonadota</taxon>
        <taxon>Alphaproteobacteria</taxon>
        <taxon>Hyphomicrobiales</taxon>
        <taxon>Phyllobacteriaceae</taxon>
        <taxon>Mesorhizobium</taxon>
    </lineage>
</organism>
<dbReference type="AlphaFoldDB" id="A0A841NWU7"/>
<evidence type="ECO:0000313" key="3">
    <source>
        <dbReference type="Proteomes" id="UP000556329"/>
    </source>
</evidence>
<name>A0A841NWU7_9HYPH</name>
<reference evidence="2 3" key="1">
    <citation type="submission" date="2020-08" db="EMBL/GenBank/DDBJ databases">
        <title>Genomic Encyclopedia of Type Strains, Phase IV (KMG-IV): sequencing the most valuable type-strain genomes for metagenomic binning, comparative biology and taxonomic classification.</title>
        <authorList>
            <person name="Goeker M."/>
        </authorList>
    </citation>
    <scope>NUCLEOTIDE SEQUENCE [LARGE SCALE GENOMIC DNA]</scope>
    <source>
        <strain evidence="2 3">DSM 100039</strain>
    </source>
</reference>
<protein>
    <submittedName>
        <fullName evidence="2">Uncharacterized protein</fullName>
    </submittedName>
</protein>
<dbReference type="Proteomes" id="UP000556329">
    <property type="component" value="Unassembled WGS sequence"/>
</dbReference>
<feature type="region of interest" description="Disordered" evidence="1">
    <location>
        <begin position="168"/>
        <end position="215"/>
    </location>
</feature>
<comment type="caution">
    <text evidence="2">The sequence shown here is derived from an EMBL/GenBank/DDBJ whole genome shotgun (WGS) entry which is preliminary data.</text>
</comment>
<dbReference type="RefSeq" id="WP_184870687.1">
    <property type="nucleotide sequence ID" value="NZ_JACHEF010000001.1"/>
</dbReference>
<evidence type="ECO:0000313" key="2">
    <source>
        <dbReference type="EMBL" id="MBB6407446.1"/>
    </source>
</evidence>
<keyword evidence="3" id="KW-1185">Reference proteome</keyword>
<dbReference type="EMBL" id="JACHEF010000001">
    <property type="protein sequence ID" value="MBB6407446.1"/>
    <property type="molecule type" value="Genomic_DNA"/>
</dbReference>
<accession>A0A841NWU7</accession>
<evidence type="ECO:0000256" key="1">
    <source>
        <dbReference type="SAM" id="MobiDB-lite"/>
    </source>
</evidence>
<feature type="compositionally biased region" description="Basic residues" evidence="1">
    <location>
        <begin position="201"/>
        <end position="215"/>
    </location>
</feature>
<proteinExistence type="predicted"/>
<gene>
    <name evidence="2" type="ORF">HNQ71_000090</name>
</gene>